<name>A0ABS3JA22_9HYPH</name>
<keyword evidence="3" id="KW-1185">Reference proteome</keyword>
<sequence length="250" mass="27853">MTALNVINHGLTATFLTDTAQYDRQGVIVGFKEKCLAFRDRRLAVASAGWVMITDQIESVVAKCFTDIDDVIDNGEEVFRAYHAAVEPRIEERCRLIPGARADYLTVIGGWSKSRQETRLAIFKTQGGVEFLRDSKTVIMPLFDGLISKDPRRLGPAASVEMVKRQRDYFGEGGDSDHGERVVGGHILVTIVGEHGVDQKVVHRWPEDRIGERIQPRTLAANSAAPIVPQGMSRQQRRAWERQQGKKAAA</sequence>
<dbReference type="RefSeq" id="WP_207353151.1">
    <property type="nucleotide sequence ID" value="NZ_JAFMPY010000048.1"/>
</dbReference>
<feature type="region of interest" description="Disordered" evidence="1">
    <location>
        <begin position="221"/>
        <end position="250"/>
    </location>
</feature>
<proteinExistence type="predicted"/>
<evidence type="ECO:0000313" key="2">
    <source>
        <dbReference type="EMBL" id="MBO0906526.1"/>
    </source>
</evidence>
<comment type="caution">
    <text evidence="2">The sequence shown here is derived from an EMBL/GenBank/DDBJ whole genome shotgun (WGS) entry which is preliminary data.</text>
</comment>
<reference evidence="2 3" key="1">
    <citation type="submission" date="2021-03" db="EMBL/GenBank/DDBJ databases">
        <title>Whole genome sequence of Jiella sp. MQZ13P-4.</title>
        <authorList>
            <person name="Tuo L."/>
        </authorList>
    </citation>
    <scope>NUCLEOTIDE SEQUENCE [LARGE SCALE GENOMIC DNA]</scope>
    <source>
        <strain evidence="2 3">MQZ13P-4</strain>
    </source>
</reference>
<organism evidence="2 3">
    <name type="scientific">Jiella sonneratiae</name>
    <dbReference type="NCBI Taxonomy" id="2816856"/>
    <lineage>
        <taxon>Bacteria</taxon>
        <taxon>Pseudomonadati</taxon>
        <taxon>Pseudomonadota</taxon>
        <taxon>Alphaproteobacteria</taxon>
        <taxon>Hyphomicrobiales</taxon>
        <taxon>Aurantimonadaceae</taxon>
        <taxon>Jiella</taxon>
    </lineage>
</organism>
<gene>
    <name evidence="2" type="ORF">J1C47_23005</name>
</gene>
<protein>
    <submittedName>
        <fullName evidence="2">Uncharacterized protein</fullName>
    </submittedName>
</protein>
<evidence type="ECO:0000313" key="3">
    <source>
        <dbReference type="Proteomes" id="UP000664288"/>
    </source>
</evidence>
<evidence type="ECO:0000256" key="1">
    <source>
        <dbReference type="SAM" id="MobiDB-lite"/>
    </source>
</evidence>
<accession>A0ABS3JA22</accession>
<dbReference type="Proteomes" id="UP000664288">
    <property type="component" value="Unassembled WGS sequence"/>
</dbReference>
<dbReference type="EMBL" id="JAFMPY010000048">
    <property type="protein sequence ID" value="MBO0906526.1"/>
    <property type="molecule type" value="Genomic_DNA"/>
</dbReference>